<reference evidence="1 2" key="1">
    <citation type="submission" date="2023-09" db="EMBL/GenBank/DDBJ databases">
        <authorList>
            <person name="Wang M."/>
        </authorList>
    </citation>
    <scope>NUCLEOTIDE SEQUENCE [LARGE SCALE GENOMIC DNA]</scope>
    <source>
        <strain evidence="1">GT-2023</strain>
        <tissue evidence="1">Liver</tissue>
    </source>
</reference>
<evidence type="ECO:0000313" key="1">
    <source>
        <dbReference type="EMBL" id="KAL1273906.1"/>
    </source>
</evidence>
<accession>A0ABR3NAZ8</accession>
<name>A0ABR3NAZ8_9TELE</name>
<sequence length="140" mass="16123">MTFARKRQRVNWGQAREAHMRVQSRIQRRLQTWDSINNKNSFESLSCLPSQQVSSGVKTLGFGPTISAKPLISLQRRRQFISPWRVSSSTDSIKMLIKLRVHKKNTTNEPMRARSQCPHHPAAAVISKAKVPWEDVIWGF</sequence>
<organism evidence="1 2">
    <name type="scientific">Cirrhinus molitorella</name>
    <name type="common">mud carp</name>
    <dbReference type="NCBI Taxonomy" id="172907"/>
    <lineage>
        <taxon>Eukaryota</taxon>
        <taxon>Metazoa</taxon>
        <taxon>Chordata</taxon>
        <taxon>Craniata</taxon>
        <taxon>Vertebrata</taxon>
        <taxon>Euteleostomi</taxon>
        <taxon>Actinopterygii</taxon>
        <taxon>Neopterygii</taxon>
        <taxon>Teleostei</taxon>
        <taxon>Ostariophysi</taxon>
        <taxon>Cypriniformes</taxon>
        <taxon>Cyprinidae</taxon>
        <taxon>Labeoninae</taxon>
        <taxon>Labeonini</taxon>
        <taxon>Cirrhinus</taxon>
    </lineage>
</organism>
<proteinExistence type="predicted"/>
<protein>
    <submittedName>
        <fullName evidence="1">Uncharacterized protein</fullName>
    </submittedName>
</protein>
<dbReference type="Proteomes" id="UP001558613">
    <property type="component" value="Unassembled WGS sequence"/>
</dbReference>
<evidence type="ECO:0000313" key="2">
    <source>
        <dbReference type="Proteomes" id="UP001558613"/>
    </source>
</evidence>
<comment type="caution">
    <text evidence="1">The sequence shown here is derived from an EMBL/GenBank/DDBJ whole genome shotgun (WGS) entry which is preliminary data.</text>
</comment>
<gene>
    <name evidence="1" type="ORF">QQF64_026720</name>
</gene>
<keyword evidence="2" id="KW-1185">Reference proteome</keyword>
<dbReference type="EMBL" id="JAYMGO010000005">
    <property type="protein sequence ID" value="KAL1273906.1"/>
    <property type="molecule type" value="Genomic_DNA"/>
</dbReference>